<dbReference type="PRINTS" id="PR00385">
    <property type="entry name" value="P450"/>
</dbReference>
<dbReference type="AlphaFoldDB" id="A0A5P2XLW1"/>
<keyword evidence="11" id="KW-1185">Reference proteome</keyword>
<dbReference type="InterPro" id="IPR002397">
    <property type="entry name" value="Cyt_P450_B"/>
</dbReference>
<evidence type="ECO:0000256" key="2">
    <source>
        <dbReference type="ARBA" id="ARBA00022617"/>
    </source>
</evidence>
<proteinExistence type="inferred from homology"/>
<evidence type="ECO:0000313" key="8">
    <source>
        <dbReference type="EMBL" id="MBB5102352.1"/>
    </source>
</evidence>
<keyword evidence="4 7" id="KW-0560">Oxidoreductase</keyword>
<evidence type="ECO:0000256" key="1">
    <source>
        <dbReference type="ARBA" id="ARBA00010617"/>
    </source>
</evidence>
<keyword evidence="3 7" id="KW-0479">Metal-binding</keyword>
<evidence type="ECO:0000313" key="9">
    <source>
        <dbReference type="EMBL" id="QEV64115.1"/>
    </source>
</evidence>
<dbReference type="InterPro" id="IPR001128">
    <property type="entry name" value="Cyt_P450"/>
</dbReference>
<evidence type="ECO:0000256" key="4">
    <source>
        <dbReference type="ARBA" id="ARBA00023002"/>
    </source>
</evidence>
<protein>
    <submittedName>
        <fullName evidence="9">Cytochrome P450</fullName>
    </submittedName>
</protein>
<evidence type="ECO:0000256" key="3">
    <source>
        <dbReference type="ARBA" id="ARBA00022723"/>
    </source>
</evidence>
<comment type="similarity">
    <text evidence="1 7">Belongs to the cytochrome P450 family.</text>
</comment>
<evidence type="ECO:0000313" key="10">
    <source>
        <dbReference type="Proteomes" id="UP000326505"/>
    </source>
</evidence>
<name>A0A5P2XLW1_STRST</name>
<evidence type="ECO:0000256" key="5">
    <source>
        <dbReference type="ARBA" id="ARBA00023004"/>
    </source>
</evidence>
<dbReference type="KEGG" id="sspb:CP982_39980"/>
<dbReference type="Proteomes" id="UP000549009">
    <property type="component" value="Unassembled WGS sequence"/>
</dbReference>
<dbReference type="SUPFAM" id="SSF48264">
    <property type="entry name" value="Cytochrome P450"/>
    <property type="match status" value="1"/>
</dbReference>
<keyword evidence="5 7" id="KW-0408">Iron</keyword>
<accession>A0A5P2XLW1</accession>
<dbReference type="CDD" id="cd11029">
    <property type="entry name" value="CYP107-like"/>
    <property type="match status" value="1"/>
</dbReference>
<dbReference type="GO" id="GO:0004497">
    <property type="term" value="F:monooxygenase activity"/>
    <property type="evidence" value="ECO:0007669"/>
    <property type="project" value="UniProtKB-KW"/>
</dbReference>
<dbReference type="GO" id="GO:0016705">
    <property type="term" value="F:oxidoreductase activity, acting on paired donors, with incorporation or reduction of molecular oxygen"/>
    <property type="evidence" value="ECO:0007669"/>
    <property type="project" value="InterPro"/>
</dbReference>
<dbReference type="PANTHER" id="PTHR46696">
    <property type="entry name" value="P450, PUTATIVE (EUROFUNG)-RELATED"/>
    <property type="match status" value="1"/>
</dbReference>
<dbReference type="PANTHER" id="PTHR46696:SF1">
    <property type="entry name" value="CYTOCHROME P450 YJIB-RELATED"/>
    <property type="match status" value="1"/>
</dbReference>
<dbReference type="OrthoDB" id="5500002at2"/>
<gene>
    <name evidence="9" type="ORF">CP982_39980</name>
    <name evidence="8" type="ORF">FHS40_001405</name>
</gene>
<evidence type="ECO:0000313" key="11">
    <source>
        <dbReference type="Proteomes" id="UP000549009"/>
    </source>
</evidence>
<dbReference type="Pfam" id="PF00067">
    <property type="entry name" value="p450"/>
    <property type="match status" value="2"/>
</dbReference>
<keyword evidence="6 7" id="KW-0503">Monooxygenase</keyword>
<dbReference type="Proteomes" id="UP000326505">
    <property type="component" value="Chromosome"/>
</dbReference>
<dbReference type="GO" id="GO:0020037">
    <property type="term" value="F:heme binding"/>
    <property type="evidence" value="ECO:0007669"/>
    <property type="project" value="InterPro"/>
</dbReference>
<evidence type="ECO:0000256" key="6">
    <source>
        <dbReference type="ARBA" id="ARBA00023033"/>
    </source>
</evidence>
<dbReference type="Gene3D" id="1.10.630.10">
    <property type="entry name" value="Cytochrome P450"/>
    <property type="match status" value="1"/>
</dbReference>
<sequence length="406" mass="44226">MDTQTPLFRLDASAGDIHGENEKLRALGPAVRVRLPGGVPAWVITRHDLLRELLADPRTAKDPAHWSAWRAGEVPEGWPLISVVTNRGMTTADGEEHRRLRDLVTQAFTARRVAAMRPRVEAITLRLLDALAERGGDAVDLRRHFAYPLPMAVIGDLLGVPEERFDEFRTLSASLTSSVTTPDETIATQRRLHALLGDLVAERRARPGEDLTSRLIAVRDDGDRLSEPELIGTLILVLVAGHGTTLNLITNATAALLTHPEQRAAVTTGRRPWDAVVEETLRWDSPVAHFPLRYALDDIPVGTVVIPRGEAILASYAAAGRDPGRFGADAAEFDIARPRPKHLSFGHGPHYCLGAALARLEAGIALPALFRRFPHLELAVPRADLVPLPSFVSNSVQALPVTLYGG</sequence>
<dbReference type="EMBL" id="JACHJD010000002">
    <property type="protein sequence ID" value="MBB5102352.1"/>
    <property type="molecule type" value="Genomic_DNA"/>
</dbReference>
<evidence type="ECO:0000256" key="7">
    <source>
        <dbReference type="RuleBase" id="RU000461"/>
    </source>
</evidence>
<dbReference type="RefSeq" id="WP_150514973.1">
    <property type="nucleotide sequence ID" value="NZ_BMSQ01000009.1"/>
</dbReference>
<dbReference type="FunFam" id="1.10.630.10:FF:000018">
    <property type="entry name" value="Cytochrome P450 monooxygenase"/>
    <property type="match status" value="1"/>
</dbReference>
<dbReference type="PRINTS" id="PR00359">
    <property type="entry name" value="BP450"/>
</dbReference>
<dbReference type="InterPro" id="IPR036396">
    <property type="entry name" value="Cyt_P450_sf"/>
</dbReference>
<reference evidence="8 11" key="2">
    <citation type="submission" date="2020-08" db="EMBL/GenBank/DDBJ databases">
        <title>Genomic Encyclopedia of Type Strains, Phase III (KMG-III): the genomes of soil and plant-associated and newly described type strains.</title>
        <authorList>
            <person name="Whitman W."/>
        </authorList>
    </citation>
    <scope>NUCLEOTIDE SEQUENCE [LARGE SCALE GENOMIC DNA]</scope>
    <source>
        <strain evidence="8 11">CECT 3146</strain>
    </source>
</reference>
<dbReference type="PROSITE" id="PS00086">
    <property type="entry name" value="CYTOCHROME_P450"/>
    <property type="match status" value="1"/>
</dbReference>
<dbReference type="EMBL" id="CP023690">
    <property type="protein sequence ID" value="QEV64115.1"/>
    <property type="molecule type" value="Genomic_DNA"/>
</dbReference>
<dbReference type="GO" id="GO:0005506">
    <property type="term" value="F:iron ion binding"/>
    <property type="evidence" value="ECO:0007669"/>
    <property type="project" value="InterPro"/>
</dbReference>
<organism evidence="9 10">
    <name type="scientific">Streptomyces spectabilis</name>
    <dbReference type="NCBI Taxonomy" id="68270"/>
    <lineage>
        <taxon>Bacteria</taxon>
        <taxon>Bacillati</taxon>
        <taxon>Actinomycetota</taxon>
        <taxon>Actinomycetes</taxon>
        <taxon>Kitasatosporales</taxon>
        <taxon>Streptomycetaceae</taxon>
        <taxon>Streptomyces</taxon>
    </lineage>
</organism>
<reference evidence="9 10" key="1">
    <citation type="submission" date="2017-09" db="EMBL/GenBank/DDBJ databases">
        <authorList>
            <person name="Lee N."/>
            <person name="Cho B.-K."/>
        </authorList>
    </citation>
    <scope>NUCLEOTIDE SEQUENCE [LARGE SCALE GENOMIC DNA]</scope>
    <source>
        <strain evidence="9 10">ATCC 27465</strain>
    </source>
</reference>
<dbReference type="InterPro" id="IPR017972">
    <property type="entry name" value="Cyt_P450_CS"/>
</dbReference>
<keyword evidence="2 7" id="KW-0349">Heme</keyword>